<protein>
    <submittedName>
        <fullName evidence="4">Transglycosylase SLT domain protein</fullName>
    </submittedName>
</protein>
<evidence type="ECO:0000256" key="2">
    <source>
        <dbReference type="SAM" id="MobiDB-lite"/>
    </source>
</evidence>
<feature type="compositionally biased region" description="Low complexity" evidence="2">
    <location>
        <begin position="78"/>
        <end position="110"/>
    </location>
</feature>
<comment type="caution">
    <text evidence="4">The sequence shown here is derived from an EMBL/GenBank/DDBJ whole genome shotgun (WGS) entry which is preliminary data.</text>
</comment>
<sequence>MTRHEQPPAPTAGRTVAPLGHLKTPKNSLPHLAGILLACALIQGAHAATCGTVVYQGKKTNISCRVALPGGKKPSKPAQPTAAPATTTGNTTAQPVLLNDSPTASAKPAAPAYGTGYCTRTGTFNGRKIKIRQHCPLLPLSPLAAPSVREPSGDFKTRQTQHKQLINQLAAKYQIDPALVHAVISVESGYQSNARSHAGAIGMMQLMPGTAGELNVTDPYDPAHNIEGGIKYLSQQLQRYQNTELALAAYNAGPQSILRYGGQIPPYNETRAYVKRVMHYKERYQNDWQQHIK</sequence>
<dbReference type="Gene3D" id="1.10.530.10">
    <property type="match status" value="1"/>
</dbReference>
<reference evidence="4 5" key="1">
    <citation type="submission" date="2011-08" db="EMBL/GenBank/DDBJ databases">
        <authorList>
            <person name="Weinstock G."/>
            <person name="Sodergren E."/>
            <person name="Clifton S."/>
            <person name="Fulton L."/>
            <person name="Fulton B."/>
            <person name="Courtney L."/>
            <person name="Fronick C."/>
            <person name="Harrison M."/>
            <person name="Strong C."/>
            <person name="Farmer C."/>
            <person name="Delahaunty K."/>
            <person name="Markovic C."/>
            <person name="Hall O."/>
            <person name="Minx P."/>
            <person name="Tomlinson C."/>
            <person name="Mitreva M."/>
            <person name="Hou S."/>
            <person name="Chen J."/>
            <person name="Wollam A."/>
            <person name="Pepin K.H."/>
            <person name="Johnson M."/>
            <person name="Bhonagiri V."/>
            <person name="Zhang X."/>
            <person name="Suruliraj S."/>
            <person name="Warren W."/>
            <person name="Chinwalla A."/>
            <person name="Mardis E.R."/>
            <person name="Wilson R.K."/>
        </authorList>
    </citation>
    <scope>NUCLEOTIDE SEQUENCE [LARGE SCALE GENOMIC DNA]</scope>
    <source>
        <strain evidence="4 5">F0432</strain>
    </source>
</reference>
<evidence type="ECO:0000313" key="4">
    <source>
        <dbReference type="EMBL" id="EHM52839.1"/>
    </source>
</evidence>
<dbReference type="CDD" id="cd00254">
    <property type="entry name" value="LT-like"/>
    <property type="match status" value="1"/>
</dbReference>
<evidence type="ECO:0000313" key="5">
    <source>
        <dbReference type="Proteomes" id="UP000004750"/>
    </source>
</evidence>
<feature type="domain" description="Transglycosylase SLT" evidence="3">
    <location>
        <begin position="165"/>
        <end position="262"/>
    </location>
</feature>
<dbReference type="Proteomes" id="UP000004750">
    <property type="component" value="Unassembled WGS sequence"/>
</dbReference>
<name>G9ZH19_9GAMM</name>
<dbReference type="SUPFAM" id="SSF53955">
    <property type="entry name" value="Lysozyme-like"/>
    <property type="match status" value="1"/>
</dbReference>
<proteinExistence type="inferred from homology"/>
<evidence type="ECO:0000259" key="3">
    <source>
        <dbReference type="Pfam" id="PF01464"/>
    </source>
</evidence>
<dbReference type="STRING" id="797473.HMPREF9080_02062"/>
<dbReference type="PANTHER" id="PTHR37423">
    <property type="entry name" value="SOLUBLE LYTIC MUREIN TRANSGLYCOSYLASE-RELATED"/>
    <property type="match status" value="1"/>
</dbReference>
<gene>
    <name evidence="4" type="ORF">HMPREF9080_02062</name>
</gene>
<comment type="similarity">
    <text evidence="1">Belongs to the transglycosylase Slt family.</text>
</comment>
<feature type="region of interest" description="Disordered" evidence="2">
    <location>
        <begin position="68"/>
        <end position="110"/>
    </location>
</feature>
<dbReference type="EMBL" id="AGCM01000120">
    <property type="protein sequence ID" value="EHM52839.1"/>
    <property type="molecule type" value="Genomic_DNA"/>
</dbReference>
<dbReference type="AlphaFoldDB" id="G9ZH19"/>
<dbReference type="InterPro" id="IPR023346">
    <property type="entry name" value="Lysozyme-like_dom_sf"/>
</dbReference>
<evidence type="ECO:0000256" key="1">
    <source>
        <dbReference type="ARBA" id="ARBA00007734"/>
    </source>
</evidence>
<dbReference type="HOGENOM" id="CLU_996341_0_0_6"/>
<accession>G9ZH19</accession>
<dbReference type="InterPro" id="IPR008258">
    <property type="entry name" value="Transglycosylase_SLT_dom_1"/>
</dbReference>
<dbReference type="Pfam" id="PF01464">
    <property type="entry name" value="SLT"/>
    <property type="match status" value="1"/>
</dbReference>
<organism evidence="4 5">
    <name type="scientific">Cardiobacterium valvarum F0432</name>
    <dbReference type="NCBI Taxonomy" id="797473"/>
    <lineage>
        <taxon>Bacteria</taxon>
        <taxon>Pseudomonadati</taxon>
        <taxon>Pseudomonadota</taxon>
        <taxon>Gammaproteobacteria</taxon>
        <taxon>Cardiobacteriales</taxon>
        <taxon>Cardiobacteriaceae</taxon>
        <taxon>Cardiobacterium</taxon>
    </lineage>
</organism>
<feature type="region of interest" description="Disordered" evidence="2">
    <location>
        <begin position="1"/>
        <end position="22"/>
    </location>
</feature>
<dbReference type="PANTHER" id="PTHR37423:SF2">
    <property type="entry name" value="MEMBRANE-BOUND LYTIC MUREIN TRANSGLYCOSYLASE C"/>
    <property type="match status" value="1"/>
</dbReference>
<dbReference type="RefSeq" id="WP_006986058.1">
    <property type="nucleotide sequence ID" value="NZ_JH417944.1"/>
</dbReference>